<evidence type="ECO:0000313" key="2">
    <source>
        <dbReference type="Proteomes" id="UP000246073"/>
    </source>
</evidence>
<dbReference type="EMBL" id="OOFM01000004">
    <property type="protein sequence ID" value="SPL63895.1"/>
    <property type="molecule type" value="Genomic_DNA"/>
</dbReference>
<dbReference type="AlphaFoldDB" id="A0A2P9HID6"/>
<dbReference type="Pfam" id="PF20102">
    <property type="entry name" value="DUF6492"/>
    <property type="match status" value="1"/>
</dbReference>
<evidence type="ECO:0000313" key="1">
    <source>
        <dbReference type="EMBL" id="SPL63895.1"/>
    </source>
</evidence>
<name>A0A2P9HID6_9HYPH</name>
<sequence length="287" mass="33535">MKTALVTASYHKDFERCKLLCETVDRHVSGFTNHYILVEPRDVPLFRQLAGPRRIIIDERELLPSWLRVFPDPTSFGKRRIWLSPKTKPLRGWHVQQLRRIAVAQLLEEDSFLYMDSDTVFLHPFDCNSLWHGERLRLFVRPNALADPKWTEHPFWSANAAKILGIPETKTSLNDYVGQLIAWRRDTMLSMCERIEQQTGRHWVAGIGMNRRFSECFIYGRYVEDVLNGSGHFTDTHDLCRVMWFEPPPTEAEFRAFITEMEPYQVAICMQSFLGLSADDIRRITSG</sequence>
<dbReference type="Proteomes" id="UP000246073">
    <property type="component" value="Unassembled WGS sequence"/>
</dbReference>
<evidence type="ECO:0008006" key="3">
    <source>
        <dbReference type="Google" id="ProtNLM"/>
    </source>
</evidence>
<dbReference type="RefSeq" id="WP_109367746.1">
    <property type="nucleotide sequence ID" value="NZ_OOFM01000004.1"/>
</dbReference>
<accession>A0A2P9HID6</accession>
<organism evidence="1 2">
    <name type="scientific">Ochrobactrum soli</name>
    <dbReference type="NCBI Taxonomy" id="2448455"/>
    <lineage>
        <taxon>Bacteria</taxon>
        <taxon>Pseudomonadati</taxon>
        <taxon>Pseudomonadota</taxon>
        <taxon>Alphaproteobacteria</taxon>
        <taxon>Hyphomicrobiales</taxon>
        <taxon>Brucellaceae</taxon>
        <taxon>Brucella/Ochrobactrum group</taxon>
        <taxon>Ochrobactrum</taxon>
    </lineage>
</organism>
<protein>
    <recommendedName>
        <fullName evidence="3">Nucleotide-diphospho-sugar transferase domain-containing protein</fullName>
    </recommendedName>
</protein>
<proteinExistence type="predicted"/>
<reference evidence="2" key="1">
    <citation type="submission" date="2017-12" db="EMBL/GenBank/DDBJ databases">
        <authorList>
            <person name="Diaz M."/>
        </authorList>
    </citation>
    <scope>NUCLEOTIDE SEQUENCE [LARGE SCALE GENOMIC DNA]</scope>
    <source>
        <strain evidence="2">FI11154</strain>
    </source>
</reference>
<dbReference type="InterPro" id="IPR045499">
    <property type="entry name" value="DUF6492"/>
</dbReference>
<gene>
    <name evidence="1" type="ORF">OHAE_3827</name>
</gene>